<organism evidence="2">
    <name type="scientific">marine sediment metagenome</name>
    <dbReference type="NCBI Taxonomy" id="412755"/>
    <lineage>
        <taxon>unclassified sequences</taxon>
        <taxon>metagenomes</taxon>
        <taxon>ecological metagenomes</taxon>
    </lineage>
</organism>
<feature type="domain" description="NAD-dependent epimerase/dehydratase" evidence="1">
    <location>
        <begin position="2"/>
        <end position="47"/>
    </location>
</feature>
<sequence length="47" mass="4785">MASVPMSVEAPLKTNAACVTGTVTLLDAARRAGVRRLVYAASSSAYG</sequence>
<dbReference type="InterPro" id="IPR036291">
    <property type="entry name" value="NAD(P)-bd_dom_sf"/>
</dbReference>
<dbReference type="Pfam" id="PF01370">
    <property type="entry name" value="Epimerase"/>
    <property type="match status" value="1"/>
</dbReference>
<protein>
    <recommendedName>
        <fullName evidence="1">NAD-dependent epimerase/dehydratase domain-containing protein</fullName>
    </recommendedName>
</protein>
<feature type="non-terminal residue" evidence="2">
    <location>
        <position position="47"/>
    </location>
</feature>
<dbReference type="InterPro" id="IPR001509">
    <property type="entry name" value="Epimerase_deHydtase"/>
</dbReference>
<reference evidence="2" key="1">
    <citation type="journal article" date="2014" name="Front. Microbiol.">
        <title>High frequency of phylogenetically diverse reductive dehalogenase-homologous genes in deep subseafloor sedimentary metagenomes.</title>
        <authorList>
            <person name="Kawai M."/>
            <person name="Futagami T."/>
            <person name="Toyoda A."/>
            <person name="Takaki Y."/>
            <person name="Nishi S."/>
            <person name="Hori S."/>
            <person name="Arai W."/>
            <person name="Tsubouchi T."/>
            <person name="Morono Y."/>
            <person name="Uchiyama I."/>
            <person name="Ito T."/>
            <person name="Fujiyama A."/>
            <person name="Inagaki F."/>
            <person name="Takami H."/>
        </authorList>
    </citation>
    <scope>NUCLEOTIDE SEQUENCE</scope>
    <source>
        <strain evidence="2">Expedition CK06-06</strain>
    </source>
</reference>
<dbReference type="Gene3D" id="3.40.50.720">
    <property type="entry name" value="NAD(P)-binding Rossmann-like Domain"/>
    <property type="match status" value="1"/>
</dbReference>
<accession>X1CSM7</accession>
<evidence type="ECO:0000259" key="1">
    <source>
        <dbReference type="Pfam" id="PF01370"/>
    </source>
</evidence>
<dbReference type="SUPFAM" id="SSF51735">
    <property type="entry name" value="NAD(P)-binding Rossmann-fold domains"/>
    <property type="match status" value="1"/>
</dbReference>
<proteinExistence type="predicted"/>
<dbReference type="AlphaFoldDB" id="X1CSM7"/>
<comment type="caution">
    <text evidence="2">The sequence shown here is derived from an EMBL/GenBank/DDBJ whole genome shotgun (WGS) entry which is preliminary data.</text>
</comment>
<dbReference type="EMBL" id="BART01015654">
    <property type="protein sequence ID" value="GAG87271.1"/>
    <property type="molecule type" value="Genomic_DNA"/>
</dbReference>
<name>X1CSM7_9ZZZZ</name>
<evidence type="ECO:0000313" key="2">
    <source>
        <dbReference type="EMBL" id="GAG87271.1"/>
    </source>
</evidence>
<gene>
    <name evidence="2" type="ORF">S01H4_30344</name>
</gene>